<evidence type="ECO:0000259" key="9">
    <source>
        <dbReference type="Pfam" id="PF00326"/>
    </source>
</evidence>
<gene>
    <name evidence="11" type="ORF">D9613_003765</name>
</gene>
<dbReference type="EC" id="3.4.19.1" evidence="5"/>
<proteinExistence type="inferred from homology"/>
<feature type="domain" description="Acylamino-acid-releasing enzyme N-terminal" evidence="10">
    <location>
        <begin position="68"/>
        <end position="465"/>
    </location>
</feature>
<dbReference type="SUPFAM" id="SSF82171">
    <property type="entry name" value="DPP6 N-terminal domain-like"/>
    <property type="match status" value="1"/>
</dbReference>
<dbReference type="InterPro" id="IPR045550">
    <property type="entry name" value="AARE_N"/>
</dbReference>
<accession>A0A8H4QJ94</accession>
<name>A0A8H4QJ94_9AGAR</name>
<evidence type="ECO:0000256" key="2">
    <source>
        <dbReference type="ARBA" id="ARBA00004496"/>
    </source>
</evidence>
<dbReference type="PANTHER" id="PTHR42776">
    <property type="entry name" value="SERINE PEPTIDASE S9 FAMILY MEMBER"/>
    <property type="match status" value="1"/>
</dbReference>
<comment type="caution">
    <text evidence="11">The sequence shown here is derived from an EMBL/GenBank/DDBJ whole genome shotgun (WGS) entry which is preliminary data.</text>
</comment>
<evidence type="ECO:0000256" key="8">
    <source>
        <dbReference type="ARBA" id="ARBA00032829"/>
    </source>
</evidence>
<organism evidence="11 12">
    <name type="scientific">Agrocybe pediades</name>
    <dbReference type="NCBI Taxonomy" id="84607"/>
    <lineage>
        <taxon>Eukaryota</taxon>
        <taxon>Fungi</taxon>
        <taxon>Dikarya</taxon>
        <taxon>Basidiomycota</taxon>
        <taxon>Agaricomycotina</taxon>
        <taxon>Agaricomycetes</taxon>
        <taxon>Agaricomycetidae</taxon>
        <taxon>Agaricales</taxon>
        <taxon>Agaricineae</taxon>
        <taxon>Strophariaceae</taxon>
        <taxon>Agrocybe</taxon>
    </lineage>
</organism>
<dbReference type="AlphaFoldDB" id="A0A8H4QJ94"/>
<protein>
    <recommendedName>
        <fullName evidence="5">acylaminoacyl-peptidase</fullName>
        <ecNumber evidence="5">3.4.19.1</ecNumber>
    </recommendedName>
    <alternativeName>
        <fullName evidence="8">Dipeptidyl-peptidase V</fullName>
    </alternativeName>
</protein>
<dbReference type="SUPFAM" id="SSF53474">
    <property type="entry name" value="alpha/beta-Hydrolases"/>
    <property type="match status" value="1"/>
</dbReference>
<dbReference type="GO" id="GO:0006508">
    <property type="term" value="P:proteolysis"/>
    <property type="evidence" value="ECO:0007669"/>
    <property type="project" value="InterPro"/>
</dbReference>
<comment type="subunit">
    <text evidence="4">Homotetramer.</text>
</comment>
<dbReference type="GO" id="GO:0004252">
    <property type="term" value="F:serine-type endopeptidase activity"/>
    <property type="evidence" value="ECO:0007669"/>
    <property type="project" value="TreeGrafter"/>
</dbReference>
<dbReference type="GO" id="GO:0005737">
    <property type="term" value="C:cytoplasm"/>
    <property type="evidence" value="ECO:0007669"/>
    <property type="project" value="UniProtKB-SubCell"/>
</dbReference>
<dbReference type="Proteomes" id="UP000521872">
    <property type="component" value="Unassembled WGS sequence"/>
</dbReference>
<comment type="similarity">
    <text evidence="3">Belongs to the peptidase S9C family.</text>
</comment>
<evidence type="ECO:0000256" key="5">
    <source>
        <dbReference type="ARBA" id="ARBA00012917"/>
    </source>
</evidence>
<dbReference type="Gene3D" id="3.40.50.1820">
    <property type="entry name" value="alpha/beta hydrolase"/>
    <property type="match status" value="1"/>
</dbReference>
<dbReference type="Pfam" id="PF00326">
    <property type="entry name" value="Peptidase_S9"/>
    <property type="match status" value="1"/>
</dbReference>
<sequence length="777" mass="84137">MLRALVGVRAAYNNARAVDGLRNNGFWRRMYHPQASHSPANTTMYSLLAEIPVPTGAQFINTNDTPVVEITYSVRDHVRNAKRTMAKSIVVPPNGDAIASVLQDVDIVGQTLSPSGNKRALLRNLKGSKTARIIEIWNKGVLEAEIDVTEQHGDFYADEYLSSLSFSSTESSILYVAEGKAPEAKNVFDKYRFNPDFGEGLDGKRRPTLYLFSWNKLSSTTFQNQGILTRLKTLDGVRFGQAIFSPNSDKIVYATGYEFTKDGRILGIKGCYNRPTGIWQLQLEAGPEDAEEINTNVEKLTPSHLSCRSPRVVQHDGRSQLVWLSAPSGGAHIATQELYSLDIASDAATSLRGVEPQVHVAVVDSPGSDGFPGLYPTYNIPKDFLLASSKGPSILLQSQWGSRTVILDISSQGQINDVKNLTPQTAEDIFSWNVLATDSKSRFVCSRSSPSVPYEILLGEVDSTGSVSWRVIDRPTLPEFVSSALSSVRATIMPIPGRGLVETIVIQGKKTDDGIIPPCITTPHGGPHGTSSTAFSATTSALALEGYTISFPNYTGSPGFGEKFLQDLVGKCGDLDVQDCIAAARHLVSIGISEEGPGKQLITGGSHGGFLAAHLIGQFPTFFSAAIMRNPVTTCGEIANTDIPDWYYSEFGHPYPISSSHPIAADTQEQPKPNPPLLLTETFNALRMASPIAHVDSVCIPVLLLVGAADRRVSPMQGIEYYHALKARYAGSKDGKGKRKVEMLIFEGESHPLDGVEAAKAGFEATKEWFGDAVANV</sequence>
<reference evidence="11 12" key="1">
    <citation type="submission" date="2019-12" db="EMBL/GenBank/DDBJ databases">
        <authorList>
            <person name="Floudas D."/>
            <person name="Bentzer J."/>
            <person name="Ahren D."/>
            <person name="Johansson T."/>
            <person name="Persson P."/>
            <person name="Tunlid A."/>
        </authorList>
    </citation>
    <scope>NUCLEOTIDE SEQUENCE [LARGE SCALE GENOMIC DNA]</scope>
    <source>
        <strain evidence="11 12">CBS 102.39</strain>
    </source>
</reference>
<evidence type="ECO:0000256" key="1">
    <source>
        <dbReference type="ARBA" id="ARBA00000721"/>
    </source>
</evidence>
<evidence type="ECO:0000256" key="7">
    <source>
        <dbReference type="ARBA" id="ARBA00022801"/>
    </source>
</evidence>
<evidence type="ECO:0000259" key="10">
    <source>
        <dbReference type="Pfam" id="PF19283"/>
    </source>
</evidence>
<keyword evidence="7" id="KW-0378">Hydrolase</keyword>
<evidence type="ECO:0000256" key="3">
    <source>
        <dbReference type="ARBA" id="ARBA00010040"/>
    </source>
</evidence>
<evidence type="ECO:0000256" key="6">
    <source>
        <dbReference type="ARBA" id="ARBA00022490"/>
    </source>
</evidence>
<feature type="domain" description="Peptidase S9 prolyl oligopeptidase catalytic" evidence="9">
    <location>
        <begin position="534"/>
        <end position="773"/>
    </location>
</feature>
<dbReference type="PANTHER" id="PTHR42776:SF4">
    <property type="entry name" value="ACYLAMINO-ACID-RELEASING ENZYME"/>
    <property type="match status" value="1"/>
</dbReference>
<dbReference type="Pfam" id="PF19283">
    <property type="entry name" value="APEH_N"/>
    <property type="match status" value="1"/>
</dbReference>
<evidence type="ECO:0000256" key="4">
    <source>
        <dbReference type="ARBA" id="ARBA00011881"/>
    </source>
</evidence>
<dbReference type="InterPro" id="IPR001375">
    <property type="entry name" value="Peptidase_S9_cat"/>
</dbReference>
<evidence type="ECO:0000313" key="11">
    <source>
        <dbReference type="EMBL" id="KAF4611948.1"/>
    </source>
</evidence>
<dbReference type="InterPro" id="IPR029058">
    <property type="entry name" value="AB_hydrolase_fold"/>
</dbReference>
<comment type="catalytic activity">
    <reaction evidence="1">
        <text>Cleavage of an N-acetyl or N-formyl amino acid from the N-terminus of a polypeptide.</text>
        <dbReference type="EC" id="3.4.19.1"/>
    </reaction>
</comment>
<evidence type="ECO:0000313" key="12">
    <source>
        <dbReference type="Proteomes" id="UP000521872"/>
    </source>
</evidence>
<dbReference type="GO" id="GO:0008242">
    <property type="term" value="F:omega peptidase activity"/>
    <property type="evidence" value="ECO:0007669"/>
    <property type="project" value="UniProtKB-EC"/>
</dbReference>
<keyword evidence="6" id="KW-0963">Cytoplasm</keyword>
<comment type="subcellular location">
    <subcellularLocation>
        <location evidence="2">Cytoplasm</location>
    </subcellularLocation>
</comment>
<keyword evidence="12" id="KW-1185">Reference proteome</keyword>
<dbReference type="EMBL" id="JAACJL010000057">
    <property type="protein sequence ID" value="KAF4611948.1"/>
    <property type="molecule type" value="Genomic_DNA"/>
</dbReference>